<accession>A0AAW1R5D5</accession>
<proteinExistence type="predicted"/>
<feature type="compositionally biased region" description="Basic residues" evidence="1">
    <location>
        <begin position="30"/>
        <end position="42"/>
    </location>
</feature>
<feature type="compositionally biased region" description="Pro residues" evidence="1">
    <location>
        <begin position="1"/>
        <end position="14"/>
    </location>
</feature>
<reference evidence="2 3" key="1">
    <citation type="journal article" date="2024" name="Nat. Commun.">
        <title>Phylogenomics reveals the evolutionary origins of lichenization in chlorophyte algae.</title>
        <authorList>
            <person name="Puginier C."/>
            <person name="Libourel C."/>
            <person name="Otte J."/>
            <person name="Skaloud P."/>
            <person name="Haon M."/>
            <person name="Grisel S."/>
            <person name="Petersen M."/>
            <person name="Berrin J.G."/>
            <person name="Delaux P.M."/>
            <person name="Dal Grande F."/>
            <person name="Keller J."/>
        </authorList>
    </citation>
    <scope>NUCLEOTIDE SEQUENCE [LARGE SCALE GENOMIC DNA]</scope>
    <source>
        <strain evidence="2 3">SAG 2043</strain>
    </source>
</reference>
<dbReference type="AlphaFoldDB" id="A0AAW1R5D5"/>
<organism evidence="2 3">
    <name type="scientific">[Myrmecia] bisecta</name>
    <dbReference type="NCBI Taxonomy" id="41462"/>
    <lineage>
        <taxon>Eukaryota</taxon>
        <taxon>Viridiplantae</taxon>
        <taxon>Chlorophyta</taxon>
        <taxon>core chlorophytes</taxon>
        <taxon>Trebouxiophyceae</taxon>
        <taxon>Trebouxiales</taxon>
        <taxon>Trebouxiaceae</taxon>
        <taxon>Myrmecia</taxon>
    </lineage>
</organism>
<gene>
    <name evidence="2" type="ORF">WJX72_003217</name>
</gene>
<comment type="caution">
    <text evidence="2">The sequence shown here is derived from an EMBL/GenBank/DDBJ whole genome shotgun (WGS) entry which is preliminary data.</text>
</comment>
<dbReference type="Proteomes" id="UP001489004">
    <property type="component" value="Unassembled WGS sequence"/>
</dbReference>
<evidence type="ECO:0000313" key="3">
    <source>
        <dbReference type="Proteomes" id="UP001489004"/>
    </source>
</evidence>
<feature type="region of interest" description="Disordered" evidence="1">
    <location>
        <begin position="1"/>
        <end position="65"/>
    </location>
</feature>
<keyword evidence="3" id="KW-1185">Reference proteome</keyword>
<name>A0AAW1R5D5_9CHLO</name>
<evidence type="ECO:0000256" key="1">
    <source>
        <dbReference type="SAM" id="MobiDB-lite"/>
    </source>
</evidence>
<dbReference type="EMBL" id="JALJOR010000001">
    <property type="protein sequence ID" value="KAK9828982.1"/>
    <property type="molecule type" value="Genomic_DNA"/>
</dbReference>
<sequence length="220" mass="24241">MQAGPPQQPQPSGGPPVADDDRGRPLLLSPRRKRRTARKPRKAPAPNSQWRSPLGEPGDPKLAGRWREDPELQQESGLGRLAGAMQMWRRTNVPTEPRESLFEGLQIVLLAFRHLAEGLSKDTARRLAALQGLDQLGLRVEEISAILPHLLPGTLTTPQLQSAALKLLDAARWILHRNLPTLLAELPRAESLFVVTPPMEDAQALFDSINTSQRPENASA</sequence>
<protein>
    <submittedName>
        <fullName evidence="2">Uncharacterized protein</fullName>
    </submittedName>
</protein>
<evidence type="ECO:0000313" key="2">
    <source>
        <dbReference type="EMBL" id="KAK9828982.1"/>
    </source>
</evidence>